<protein>
    <submittedName>
        <fullName evidence="2">PAC2 family</fullName>
    </submittedName>
</protein>
<gene>
    <name evidence="2" type="ORF">D2E24_1729</name>
</gene>
<dbReference type="AlphaFoldDB" id="A0A430FJI1"/>
<reference evidence="2 3" key="1">
    <citation type="submission" date="2018-09" db="EMBL/GenBank/DDBJ databases">
        <title>Characterization of the phylogenetic diversity of five novel species belonging to the genus Bifidobacterium.</title>
        <authorList>
            <person name="Lugli G.A."/>
            <person name="Duranti S."/>
            <person name="Milani C."/>
        </authorList>
    </citation>
    <scope>NUCLEOTIDE SEQUENCE [LARGE SCALE GENOMIC DNA]</scope>
    <source>
        <strain evidence="2 3">2033B</strain>
    </source>
</reference>
<proteinExistence type="predicted"/>
<comment type="caution">
    <text evidence="2">The sequence shown here is derived from an EMBL/GenBank/DDBJ whole genome shotgun (WGS) entry which is preliminary data.</text>
</comment>
<evidence type="ECO:0000313" key="2">
    <source>
        <dbReference type="EMBL" id="RSX52960.1"/>
    </source>
</evidence>
<dbReference type="InterPro" id="IPR008492">
    <property type="entry name" value="Rv2714-like"/>
</dbReference>
<dbReference type="InterPro" id="IPR038389">
    <property type="entry name" value="PSMG2_sf"/>
</dbReference>
<feature type="region of interest" description="Disordered" evidence="1">
    <location>
        <begin position="269"/>
        <end position="292"/>
    </location>
</feature>
<organism evidence="2 3">
    <name type="scientific">Bifidobacterium samirii</name>
    <dbReference type="NCBI Taxonomy" id="2306974"/>
    <lineage>
        <taxon>Bacteria</taxon>
        <taxon>Bacillati</taxon>
        <taxon>Actinomycetota</taxon>
        <taxon>Actinomycetes</taxon>
        <taxon>Bifidobacteriales</taxon>
        <taxon>Bifidobacteriaceae</taxon>
        <taxon>Bifidobacterium</taxon>
    </lineage>
</organism>
<dbReference type="Pfam" id="PF09754">
    <property type="entry name" value="PAC2"/>
    <property type="match status" value="1"/>
</dbReference>
<keyword evidence="3" id="KW-1185">Reference proteome</keyword>
<dbReference type="PIRSF" id="PIRSF028754">
    <property type="entry name" value="UCP028754"/>
    <property type="match status" value="1"/>
</dbReference>
<dbReference type="Gene3D" id="3.40.50.10900">
    <property type="entry name" value="PAC-like subunit"/>
    <property type="match status" value="1"/>
</dbReference>
<dbReference type="InterPro" id="IPR019151">
    <property type="entry name" value="Proteasome_assmbl_chaperone_2"/>
</dbReference>
<dbReference type="Proteomes" id="UP000287470">
    <property type="component" value="Unassembled WGS sequence"/>
</dbReference>
<evidence type="ECO:0000256" key="1">
    <source>
        <dbReference type="SAM" id="MobiDB-lite"/>
    </source>
</evidence>
<dbReference type="SUPFAM" id="SSF159659">
    <property type="entry name" value="Cgl1923-like"/>
    <property type="match status" value="1"/>
</dbReference>
<dbReference type="EMBL" id="QXGK01000021">
    <property type="protein sequence ID" value="RSX52960.1"/>
    <property type="molecule type" value="Genomic_DNA"/>
</dbReference>
<evidence type="ECO:0000313" key="3">
    <source>
        <dbReference type="Proteomes" id="UP000287470"/>
    </source>
</evidence>
<accession>A0A430FJI1</accession>
<name>A0A430FJI1_9BIFI</name>
<sequence>MLIAAFGGWNDACQAATDAVRHLTSRYPSREVRTIDGDGFYDYQATRPIVCYATGRRRIVWPQTTVYDVELPQGRHLYALIAPEPNYRWPAYCAQVLRIADELDVRRIVTLGAMFADCPHTRPLPLDVEDGSAEAVTDPDQRYSGPVGIPTILDAAAVDEGFATSSIWASIPQYLEGDDCAAATLRLLDAIGDVAGVPIDAGDLPGRAGAWREAADVLASTDEALAAYVKRLEREYDAHEKARREASLGGHACRQLVMEAEAFLHSLETGHDADGDGRGPVGGVGTTHDGTV</sequence>